<dbReference type="SUPFAM" id="SSF53706">
    <property type="entry name" value="Formate dehydrogenase/DMSO reductase, domains 1-3"/>
    <property type="match status" value="1"/>
</dbReference>
<keyword evidence="1" id="KW-0479">Metal-binding</keyword>
<dbReference type="AlphaFoldDB" id="A0A5C6FDV2"/>
<dbReference type="Gene3D" id="2.40.40.20">
    <property type="match status" value="1"/>
</dbReference>
<dbReference type="GO" id="GO:0045333">
    <property type="term" value="P:cellular respiration"/>
    <property type="evidence" value="ECO:0007669"/>
    <property type="project" value="UniProtKB-ARBA"/>
</dbReference>
<dbReference type="InterPro" id="IPR037951">
    <property type="entry name" value="MopB_CT_YdeP"/>
</dbReference>
<dbReference type="GO" id="GO:0043546">
    <property type="term" value="F:molybdopterin cofactor binding"/>
    <property type="evidence" value="ECO:0007669"/>
    <property type="project" value="InterPro"/>
</dbReference>
<evidence type="ECO:0000256" key="1">
    <source>
        <dbReference type="ARBA" id="ARBA00022723"/>
    </source>
</evidence>
<dbReference type="InterPro" id="IPR009010">
    <property type="entry name" value="Asp_de-COase-like_dom_sf"/>
</dbReference>
<comment type="caution">
    <text evidence="6">The sequence shown here is derived from an EMBL/GenBank/DDBJ whole genome shotgun (WGS) entry which is preliminary data.</text>
</comment>
<dbReference type="GO" id="GO:0030151">
    <property type="term" value="F:molybdenum ion binding"/>
    <property type="evidence" value="ECO:0007669"/>
    <property type="project" value="InterPro"/>
</dbReference>
<dbReference type="CDD" id="cd02787">
    <property type="entry name" value="MopB_CT_ydeP"/>
    <property type="match status" value="1"/>
</dbReference>
<dbReference type="EMBL" id="SJPW01000002">
    <property type="protein sequence ID" value="TWU58932.1"/>
    <property type="molecule type" value="Genomic_DNA"/>
</dbReference>
<dbReference type="Pfam" id="PF00384">
    <property type="entry name" value="Molybdopterin"/>
    <property type="match status" value="1"/>
</dbReference>
<evidence type="ECO:0000313" key="7">
    <source>
        <dbReference type="Proteomes" id="UP000318288"/>
    </source>
</evidence>
<keyword evidence="3" id="KW-0411">Iron-sulfur</keyword>
<dbReference type="Gene3D" id="3.40.50.740">
    <property type="match status" value="1"/>
</dbReference>
<accession>A0A5C6FDV2</accession>
<gene>
    <name evidence="6" type="primary">fdhF</name>
    <name evidence="6" type="ORF">Poly51_17120</name>
</gene>
<dbReference type="Proteomes" id="UP000318288">
    <property type="component" value="Unassembled WGS sequence"/>
</dbReference>
<evidence type="ECO:0000256" key="3">
    <source>
        <dbReference type="ARBA" id="ARBA00023014"/>
    </source>
</evidence>
<keyword evidence="7" id="KW-1185">Reference proteome</keyword>
<dbReference type="GO" id="GO:0008863">
    <property type="term" value="F:formate dehydrogenase (NAD+) activity"/>
    <property type="evidence" value="ECO:0007669"/>
    <property type="project" value="InterPro"/>
</dbReference>
<dbReference type="InterPro" id="IPR010046">
    <property type="entry name" value="Mopterin_OxRdtse_a_bac"/>
</dbReference>
<evidence type="ECO:0000259" key="4">
    <source>
        <dbReference type="Pfam" id="PF00384"/>
    </source>
</evidence>
<dbReference type="OrthoDB" id="9805142at2"/>
<feature type="domain" description="Molybdopterin dinucleotide-binding" evidence="5">
    <location>
        <begin position="618"/>
        <end position="719"/>
    </location>
</feature>
<dbReference type="SUPFAM" id="SSF50692">
    <property type="entry name" value="ADC-like"/>
    <property type="match status" value="1"/>
</dbReference>
<evidence type="ECO:0000256" key="2">
    <source>
        <dbReference type="ARBA" id="ARBA00023004"/>
    </source>
</evidence>
<dbReference type="GO" id="GO:0051539">
    <property type="term" value="F:4 iron, 4 sulfur cluster binding"/>
    <property type="evidence" value="ECO:0007669"/>
    <property type="project" value="InterPro"/>
</dbReference>
<evidence type="ECO:0000259" key="5">
    <source>
        <dbReference type="Pfam" id="PF01568"/>
    </source>
</evidence>
<evidence type="ECO:0000313" key="6">
    <source>
        <dbReference type="EMBL" id="TWU58932.1"/>
    </source>
</evidence>
<keyword evidence="2" id="KW-0408">Iron</keyword>
<dbReference type="InterPro" id="IPR006657">
    <property type="entry name" value="MoPterin_dinucl-bd_dom"/>
</dbReference>
<sequence length="725" mass="79837">MKVGSGGGFRAILYTFKKGKEAGGVWKLYKALRSRNSCKTCALGMGGQKGGMVNEAGHFPEVCKKSMQAMAADMQPGIDPNFWKKTSIADLKAMTPYQLERLGRLIHPVRYRQGESHYEVITWQEAFDAIAAKFESLTPDETFWYFSGRSSNEAGFLLQLMARVYGTNNVNNCSYYCHQASGVGLQSSVGSGTATIQLDDLEESDCVFLIGGNPASNHPRLMTTLMKIRRRGGTVIVINPVRETGLVRFRVPSDPVSLMLGTKIASHYYQPHIGGDLAMLWGIAKAVKNAGTLDNDFMRDHCRDSQEWLAAVDRLSWEEIETKSGVARSEIEEIAKVYSNAKRVVFSWTMGITHHANGVENVQAIANLAMCRGMVGRPGCGLMPIRGHSNVQGIGSVGVTPKLKDQIFDSLQSKFGVTLPTTVGKDTLECMESAATGEIKAGFCLGGNLYGSNPDSTFAATAMSNLEMNVMLNTTMNTGHAHGLAAETIILPVLARDEEPEPTTQESMFNYVRLSDGGPRRLPGPRSEVEIIAAIGERLIPDAKGIDWTAMKQTATIRDWIGAVVPGYGKITEIGTTKEEFQIDGRTFREKKFGTEDGRAVMHTHTLPNLKGLGQQELRMMTVRSEGQFNTVVYEEEDLYRNQDRRDIILMHPDDLKRLGLQHDQRVTIKSETGSLPGILARGYEEIRPGNALMYYPESNVLVSRQVDPASKTPAFKNVVVTIEK</sequence>
<dbReference type="Gene3D" id="3.40.228.10">
    <property type="entry name" value="Dimethylsulfoxide Reductase, domain 2"/>
    <property type="match status" value="1"/>
</dbReference>
<proteinExistence type="predicted"/>
<dbReference type="EC" id="1.17.99.7" evidence="6"/>
<dbReference type="PANTHER" id="PTHR43105">
    <property type="entry name" value="RESPIRATORY NITRATE REDUCTASE"/>
    <property type="match status" value="1"/>
</dbReference>
<protein>
    <submittedName>
        <fullName evidence="6">Formate dehydrogenase H</fullName>
        <ecNumber evidence="6">1.17.99.7</ecNumber>
    </submittedName>
</protein>
<reference evidence="6 7" key="1">
    <citation type="submission" date="2019-02" db="EMBL/GenBank/DDBJ databases">
        <title>Deep-cultivation of Planctomycetes and their phenomic and genomic characterization uncovers novel biology.</title>
        <authorList>
            <person name="Wiegand S."/>
            <person name="Jogler M."/>
            <person name="Boedeker C."/>
            <person name="Pinto D."/>
            <person name="Vollmers J."/>
            <person name="Rivas-Marin E."/>
            <person name="Kohn T."/>
            <person name="Peeters S.H."/>
            <person name="Heuer A."/>
            <person name="Rast P."/>
            <person name="Oberbeckmann S."/>
            <person name="Bunk B."/>
            <person name="Jeske O."/>
            <person name="Meyerdierks A."/>
            <person name="Storesund J.E."/>
            <person name="Kallscheuer N."/>
            <person name="Luecker S."/>
            <person name="Lage O.M."/>
            <person name="Pohl T."/>
            <person name="Merkel B.J."/>
            <person name="Hornburger P."/>
            <person name="Mueller R.-W."/>
            <person name="Bruemmer F."/>
            <person name="Labrenz M."/>
            <person name="Spormann A.M."/>
            <person name="Op Den Camp H."/>
            <person name="Overmann J."/>
            <person name="Amann R."/>
            <person name="Jetten M.S.M."/>
            <person name="Mascher T."/>
            <person name="Medema M.H."/>
            <person name="Devos D.P."/>
            <person name="Kaster A.-K."/>
            <person name="Ovreas L."/>
            <person name="Rohde M."/>
            <person name="Galperin M.Y."/>
            <person name="Jogler C."/>
        </authorList>
    </citation>
    <scope>NUCLEOTIDE SEQUENCE [LARGE SCALE GENOMIC DNA]</scope>
    <source>
        <strain evidence="6 7">Poly51</strain>
    </source>
</reference>
<keyword evidence="6" id="KW-0560">Oxidoreductase</keyword>
<dbReference type="Pfam" id="PF01568">
    <property type="entry name" value="Molydop_binding"/>
    <property type="match status" value="1"/>
</dbReference>
<dbReference type="RefSeq" id="WP_146456161.1">
    <property type="nucleotide sequence ID" value="NZ_SJPW01000002.1"/>
</dbReference>
<name>A0A5C6FDV2_9BACT</name>
<dbReference type="NCBIfam" id="TIGR01701">
    <property type="entry name" value="Fdhalpha-like"/>
    <property type="match status" value="1"/>
</dbReference>
<dbReference type="InterPro" id="IPR050123">
    <property type="entry name" value="Prok_molybdopt-oxidoreductase"/>
</dbReference>
<dbReference type="PIRSF" id="PIRSF000144">
    <property type="entry name" value="CbbBc"/>
    <property type="match status" value="1"/>
</dbReference>
<dbReference type="PANTHER" id="PTHR43105:SF4">
    <property type="entry name" value="PROTEIN YDEP"/>
    <property type="match status" value="1"/>
</dbReference>
<dbReference type="GO" id="GO:0016020">
    <property type="term" value="C:membrane"/>
    <property type="evidence" value="ECO:0007669"/>
    <property type="project" value="TreeGrafter"/>
</dbReference>
<dbReference type="InterPro" id="IPR006656">
    <property type="entry name" value="Mopterin_OxRdtase"/>
</dbReference>
<feature type="domain" description="Molybdopterin oxidoreductase" evidence="4">
    <location>
        <begin position="111"/>
        <end position="482"/>
    </location>
</feature>
<organism evidence="6 7">
    <name type="scientific">Rubripirellula tenax</name>
    <dbReference type="NCBI Taxonomy" id="2528015"/>
    <lineage>
        <taxon>Bacteria</taxon>
        <taxon>Pseudomonadati</taxon>
        <taxon>Planctomycetota</taxon>
        <taxon>Planctomycetia</taxon>
        <taxon>Pirellulales</taxon>
        <taxon>Pirellulaceae</taxon>
        <taxon>Rubripirellula</taxon>
    </lineage>
</organism>